<protein>
    <recommendedName>
        <fullName evidence="6">(2Fe-2S)-binding protein</fullName>
    </recommendedName>
</protein>
<dbReference type="InterPro" id="IPR023753">
    <property type="entry name" value="FAD/NAD-binding_dom"/>
</dbReference>
<dbReference type="Proteomes" id="UP000029995">
    <property type="component" value="Unassembled WGS sequence"/>
</dbReference>
<feature type="domain" description="FAD/NAD(P)-binding" evidence="2">
    <location>
        <begin position="23"/>
        <end position="336"/>
    </location>
</feature>
<keyword evidence="1" id="KW-0560">Oxidoreductase</keyword>
<name>A0A0A0D711_9PROT</name>
<dbReference type="AlphaFoldDB" id="A0A0A0D711"/>
<dbReference type="InterPro" id="IPR041854">
    <property type="entry name" value="BFD-like_2Fe2S-bd_dom_sf"/>
</dbReference>
<dbReference type="EMBL" id="JANX01000091">
    <property type="protein sequence ID" value="KGM34451.1"/>
    <property type="molecule type" value="Genomic_DNA"/>
</dbReference>
<proteinExistence type="predicted"/>
<dbReference type="CDD" id="cd19946">
    <property type="entry name" value="GlpA-like_Fer2_BFD-like"/>
    <property type="match status" value="1"/>
</dbReference>
<dbReference type="InterPro" id="IPR051691">
    <property type="entry name" value="Metab_Enz_Cyan_OpOx_G3PDH"/>
</dbReference>
<evidence type="ECO:0000256" key="1">
    <source>
        <dbReference type="ARBA" id="ARBA00023002"/>
    </source>
</evidence>
<dbReference type="Gene3D" id="1.10.10.1100">
    <property type="entry name" value="BFD-like [2Fe-2S]-binding domain"/>
    <property type="match status" value="1"/>
</dbReference>
<feature type="domain" description="SoxA A3" evidence="3">
    <location>
        <begin position="436"/>
        <end position="498"/>
    </location>
</feature>
<dbReference type="PRINTS" id="PR00411">
    <property type="entry name" value="PNDRDTASEI"/>
</dbReference>
<dbReference type="RefSeq" id="WP_034835010.1">
    <property type="nucleotide sequence ID" value="NZ_JANX01000091.1"/>
</dbReference>
<sequence length="535" mass="56035">MPHPPIDPKSVAGKTPEVERHLQLLVIGAGPAGIAAAAEAAERGLEVLLVDENPVDGALIGMDVPLHFGGRATAAVNTPGRLLETFLEARPELAELFDKGVEVLLQTTVWGLFANAPGVQWMPGPVAGLADTDRSWLVGFDKVIVAAGRRDLGMSFPGWDLPGVMGVTAAHRLISAYDAFAGRRLLILGTGAEALDLALTALGRGLEVAGLIEVADQPVGPAELVEAVKAHGVPVLTGHVIKAATGTVEGVTTATLVKVDSSLSPVPGSERDIACDTVALGIGTVPNIELLAALDAKLAHDPDRGGHVPVTDADGRTALPFAYAVGDCAGIHAAKSVDPAVARQEGRVAAIAVAASLDKAAEGDVTAARAGLAQPVQGGGDHRMTWLKALLNTGGLDVLVCQCEEVSRGELLDISPPRYLERVSNKMGTRSLTTLLEDGPVNQDQVKRLTRAGMGLCQGRRCREQVAMLLALSSRIDVGQVPLASYRPPVRPLPLKVLWPQDEAAVVRQEWDSWFGIESQWVPWWDIPAGGAKQG</sequence>
<dbReference type="Gene3D" id="3.50.50.60">
    <property type="entry name" value="FAD/NAD(P)-binding domain"/>
    <property type="match status" value="2"/>
</dbReference>
<evidence type="ECO:0000313" key="4">
    <source>
        <dbReference type="EMBL" id="KGM34451.1"/>
    </source>
</evidence>
<organism evidence="4 5">
    <name type="scientific">Inquilinus limosus MP06</name>
    <dbReference type="NCBI Taxonomy" id="1398085"/>
    <lineage>
        <taxon>Bacteria</taxon>
        <taxon>Pseudomonadati</taxon>
        <taxon>Pseudomonadota</taxon>
        <taxon>Alphaproteobacteria</taxon>
        <taxon>Rhodospirillales</taxon>
        <taxon>Rhodospirillaceae</taxon>
        <taxon>Inquilinus</taxon>
    </lineage>
</organism>
<evidence type="ECO:0000259" key="2">
    <source>
        <dbReference type="Pfam" id="PF07992"/>
    </source>
</evidence>
<evidence type="ECO:0008006" key="6">
    <source>
        <dbReference type="Google" id="ProtNLM"/>
    </source>
</evidence>
<dbReference type="InterPro" id="IPR036188">
    <property type="entry name" value="FAD/NAD-bd_sf"/>
</dbReference>
<gene>
    <name evidence="4" type="ORF">P409_10070</name>
</gene>
<comment type="caution">
    <text evidence="4">The sequence shown here is derived from an EMBL/GenBank/DDBJ whole genome shotgun (WGS) entry which is preliminary data.</text>
</comment>
<dbReference type="PANTHER" id="PTHR42949">
    <property type="entry name" value="ANAEROBIC GLYCEROL-3-PHOSPHATE DEHYDROGENASE SUBUNIT B"/>
    <property type="match status" value="1"/>
</dbReference>
<dbReference type="Pfam" id="PF07992">
    <property type="entry name" value="Pyr_redox_2"/>
    <property type="match status" value="1"/>
</dbReference>
<dbReference type="OrthoDB" id="9801699at2"/>
<dbReference type="GO" id="GO:0016491">
    <property type="term" value="F:oxidoreductase activity"/>
    <property type="evidence" value="ECO:0007669"/>
    <property type="project" value="UniProtKB-KW"/>
</dbReference>
<dbReference type="Pfam" id="PF17806">
    <property type="entry name" value="SO_alpha_A3"/>
    <property type="match status" value="1"/>
</dbReference>
<dbReference type="PANTHER" id="PTHR42949:SF3">
    <property type="entry name" value="ANAEROBIC GLYCEROL-3-PHOSPHATE DEHYDROGENASE SUBUNIT B"/>
    <property type="match status" value="1"/>
</dbReference>
<dbReference type="InterPro" id="IPR041117">
    <property type="entry name" value="SoxA_A3"/>
</dbReference>
<evidence type="ECO:0000259" key="3">
    <source>
        <dbReference type="Pfam" id="PF17806"/>
    </source>
</evidence>
<reference evidence="4 5" key="1">
    <citation type="submission" date="2014-01" db="EMBL/GenBank/DDBJ databases">
        <title>Genome sequence determination for a cystic fibrosis isolate, Inquilinus limosus.</title>
        <authorList>
            <person name="Pino M."/>
            <person name="Di Conza J."/>
            <person name="Gutkind G."/>
        </authorList>
    </citation>
    <scope>NUCLEOTIDE SEQUENCE [LARGE SCALE GENOMIC DNA]</scope>
    <source>
        <strain evidence="4 5">MP06</strain>
    </source>
</reference>
<accession>A0A0A0D711</accession>
<dbReference type="PRINTS" id="PR00368">
    <property type="entry name" value="FADPNR"/>
</dbReference>
<dbReference type="SUPFAM" id="SSF51905">
    <property type="entry name" value="FAD/NAD(P)-binding domain"/>
    <property type="match status" value="1"/>
</dbReference>
<evidence type="ECO:0000313" key="5">
    <source>
        <dbReference type="Proteomes" id="UP000029995"/>
    </source>
</evidence>